<keyword evidence="5 9" id="KW-0812">Transmembrane</keyword>
<feature type="transmembrane region" description="Helical" evidence="9">
    <location>
        <begin position="657"/>
        <end position="677"/>
    </location>
</feature>
<feature type="transmembrane region" description="Helical" evidence="9">
    <location>
        <begin position="721"/>
        <end position="746"/>
    </location>
</feature>
<feature type="transmembrane region" description="Helical" evidence="9">
    <location>
        <begin position="779"/>
        <end position="798"/>
    </location>
</feature>
<dbReference type="Pfam" id="PF08645">
    <property type="entry name" value="PNK3P"/>
    <property type="match status" value="1"/>
</dbReference>
<dbReference type="GO" id="GO:0015165">
    <property type="term" value="F:pyrimidine nucleotide-sugar transmembrane transporter activity"/>
    <property type="evidence" value="ECO:0007669"/>
    <property type="project" value="InterPro"/>
</dbReference>
<dbReference type="NCBIfam" id="TIGR01664">
    <property type="entry name" value="DNA-3'-Pase"/>
    <property type="match status" value="1"/>
</dbReference>
<dbReference type="GO" id="GO:0006281">
    <property type="term" value="P:DNA repair"/>
    <property type="evidence" value="ECO:0007669"/>
    <property type="project" value="TreeGrafter"/>
</dbReference>
<reference evidence="12" key="1">
    <citation type="submission" date="2016-06" db="UniProtKB">
        <authorList>
            <consortium name="WormBaseParasite"/>
        </authorList>
    </citation>
    <scope>IDENTIFICATION</scope>
</reference>
<dbReference type="GO" id="GO:0046403">
    <property type="term" value="F:polynucleotide 3'-phosphatase activity"/>
    <property type="evidence" value="ECO:0007669"/>
    <property type="project" value="TreeGrafter"/>
</dbReference>
<evidence type="ECO:0000256" key="7">
    <source>
        <dbReference type="ARBA" id="ARBA00023034"/>
    </source>
</evidence>
<keyword evidence="6 9" id="KW-1133">Transmembrane helix</keyword>
<comment type="similarity">
    <text evidence="2">Belongs to the nucleotide-sugar transporter family. SLC35A subfamily.</text>
</comment>
<reference evidence="10 11" key="2">
    <citation type="submission" date="2018-08" db="EMBL/GenBank/DDBJ databases">
        <authorList>
            <person name="Laetsch R D."/>
            <person name="Stevens L."/>
            <person name="Kumar S."/>
            <person name="Blaxter L. M."/>
        </authorList>
    </citation>
    <scope>NUCLEOTIDE SEQUENCE [LARGE SCALE GENOMIC DNA]</scope>
</reference>
<dbReference type="InterPro" id="IPR027417">
    <property type="entry name" value="P-loop_NTPase"/>
</dbReference>
<organism evidence="12">
    <name type="scientific">Onchocerca ochengi</name>
    <name type="common">Filarial nematode worm</name>
    <dbReference type="NCBI Taxonomy" id="42157"/>
    <lineage>
        <taxon>Eukaryota</taxon>
        <taxon>Metazoa</taxon>
        <taxon>Ecdysozoa</taxon>
        <taxon>Nematoda</taxon>
        <taxon>Chromadorea</taxon>
        <taxon>Rhabditida</taxon>
        <taxon>Spirurina</taxon>
        <taxon>Spiruromorpha</taxon>
        <taxon>Filarioidea</taxon>
        <taxon>Onchocercidae</taxon>
        <taxon>Onchocerca</taxon>
    </lineage>
</organism>
<dbReference type="FunFam" id="1.10.3730.20:FF:000037">
    <property type="entry name" value="Nucleotide Sugar TransPorter family"/>
    <property type="match status" value="1"/>
</dbReference>
<dbReference type="SUPFAM" id="SSF56784">
    <property type="entry name" value="HAD-like"/>
    <property type="match status" value="1"/>
</dbReference>
<dbReference type="GO" id="GO:0000139">
    <property type="term" value="C:Golgi membrane"/>
    <property type="evidence" value="ECO:0007669"/>
    <property type="project" value="UniProtKB-SubCell"/>
</dbReference>
<dbReference type="InterPro" id="IPR013954">
    <property type="entry name" value="PNK3P"/>
</dbReference>
<evidence type="ECO:0000313" key="12">
    <source>
        <dbReference type="WBParaSite" id="nOo.2.0.1.t00008-RA"/>
    </source>
</evidence>
<dbReference type="STRING" id="42157.A0A182DWJ4"/>
<evidence type="ECO:0000256" key="5">
    <source>
        <dbReference type="ARBA" id="ARBA00022692"/>
    </source>
</evidence>
<dbReference type="Pfam" id="PF04142">
    <property type="entry name" value="Nuc_sug_transp"/>
    <property type="match status" value="1"/>
</dbReference>
<keyword evidence="3" id="KW-0813">Transport</keyword>
<evidence type="ECO:0000256" key="1">
    <source>
        <dbReference type="ARBA" id="ARBA00004653"/>
    </source>
</evidence>
<comment type="subcellular location">
    <subcellularLocation>
        <location evidence="1">Golgi apparatus membrane</location>
        <topology evidence="1">Multi-pass membrane protein</topology>
    </subcellularLocation>
</comment>
<keyword evidence="7" id="KW-0333">Golgi apparatus</keyword>
<dbReference type="InterPro" id="IPR007271">
    <property type="entry name" value="Nuc_sug_transpt"/>
</dbReference>
<dbReference type="Gene3D" id="3.40.50.300">
    <property type="entry name" value="P-loop containing nucleotide triphosphate hydrolases"/>
    <property type="match status" value="1"/>
</dbReference>
<dbReference type="Pfam" id="PF13671">
    <property type="entry name" value="AAA_33"/>
    <property type="match status" value="1"/>
</dbReference>
<dbReference type="OrthoDB" id="19045at2759"/>
<dbReference type="Gene3D" id="3.40.50.1000">
    <property type="entry name" value="HAD superfamily/HAD-like"/>
    <property type="match status" value="1"/>
</dbReference>
<feature type="transmembrane region" description="Helical" evidence="9">
    <location>
        <begin position="753"/>
        <end position="773"/>
    </location>
</feature>
<accession>A0A182DWJ4</accession>
<evidence type="ECO:0000256" key="2">
    <source>
        <dbReference type="ARBA" id="ARBA00009976"/>
    </source>
</evidence>
<dbReference type="InterPro" id="IPR037185">
    <property type="entry name" value="EmrE-like"/>
</dbReference>
<sequence length="824" mass="93051">MVLINGSRAELSSLLLSTVRLMFSGVNLRRGRFPKTDRKDGENKKCARWRSVGIDLMILDFGDINHCADVAAFDFDGTVVVTKSGKTFPENEYDWKFFCDSVPQTLTEIVGRNFKVVIFTNQRSIQTGSQNRDAFCRKMEKVCQQINLPIQVFVSLGTLRYRKPYIGMWNYFENHGNGGISINRQLSFYVGDAAGRIQTNIRGKKDHSAADRLFALNFGIKFFTPEQYFLKQMEVEDYTLPSFSPSSLLDEKISLFEPENTPIPGDGLEVLIFVGYPGCGKSSLARKLATEHGYGIVSRDTLKTWQKCVENAKIFLKREQSIIVDNTNVDRESRKRYINLAKSFEATLRCFLFNCTLEQAAHNCKYRVIVDTDEKHIEIGRMVLNGYKKNVRRYVGFAHLAHKLYIRNLRDGLALRQCTGSIGARNSEWAGFGTGLEEQVRRMSSCVDDERQDSGGIWIRKYAIAKKKDTAIKYVSLIILVIQNASQVLVMRYVRTRPREMFLSTVAIFFAEVVKLIICILFLVIQEKSLIRCLKVMFKDIIKQPIDTLKVCVPAVIYVIQNNLLYIAVSNLPAATYMVTYQLKILTSALFTVTILRRRLSLLQWLALVLLFGGIALVQLDDQRANMKVMEENITSIRDDSSRTAKSEIHIVKQNPINGFAAVLVACILSGFSGIYLEKILKGSDVSVWIRNVQLAIISLPVALVNVFIQDSKKVLELGMLVGFDIVVWCLIFLSSIGGITVAIVIKYADNILKAFAASIAIIIACIASAVLFQFRPAVLFLVGTVCVIGAIFMYSIFPYKKKYQQTPTEPPHVIQQKEEMAVI</sequence>
<feature type="transmembrane region" description="Helical" evidence="9">
    <location>
        <begin position="602"/>
        <end position="620"/>
    </location>
</feature>
<feature type="transmembrane region" description="Helical" evidence="9">
    <location>
        <begin position="689"/>
        <end position="709"/>
    </location>
</feature>
<keyword evidence="11" id="KW-1185">Reference proteome</keyword>
<dbReference type="InterPro" id="IPR006549">
    <property type="entry name" value="HAD-SF_hydro_IIIA"/>
</dbReference>
<dbReference type="Proteomes" id="UP000271087">
    <property type="component" value="Unassembled WGS sequence"/>
</dbReference>
<dbReference type="NCBIfam" id="TIGR00803">
    <property type="entry name" value="nst"/>
    <property type="match status" value="1"/>
</dbReference>
<keyword evidence="8 9" id="KW-0472">Membrane</keyword>
<dbReference type="SUPFAM" id="SSF52540">
    <property type="entry name" value="P-loop containing nucleoside triphosphate hydrolases"/>
    <property type="match status" value="1"/>
</dbReference>
<proteinExistence type="inferred from homology"/>
<dbReference type="InterPro" id="IPR006551">
    <property type="entry name" value="Polynucleotide_phosphatase"/>
</dbReference>
<dbReference type="SUPFAM" id="SSF103481">
    <property type="entry name" value="Multidrug resistance efflux transporter EmrE"/>
    <property type="match status" value="1"/>
</dbReference>
<dbReference type="FunFam" id="3.40.50.1000:FF:000078">
    <property type="entry name" value="Bifunctional polynucleotide phosphatase/kinase"/>
    <property type="match status" value="1"/>
</dbReference>
<gene>
    <name evidence="10" type="ORF">NOO_LOCUS8</name>
</gene>
<dbReference type="PANTHER" id="PTHR12083:SF9">
    <property type="entry name" value="BIFUNCTIONAL POLYNUCLEOTIDE PHOSPHATASE_KINASE"/>
    <property type="match status" value="1"/>
</dbReference>
<dbReference type="FunFam" id="3.40.50.300:FF:000737">
    <property type="entry name" value="Bifunctional polynucleotide phosphatase/kinase"/>
    <property type="match status" value="1"/>
</dbReference>
<evidence type="ECO:0000256" key="9">
    <source>
        <dbReference type="SAM" id="Phobius"/>
    </source>
</evidence>
<dbReference type="GO" id="GO:0003690">
    <property type="term" value="F:double-stranded DNA binding"/>
    <property type="evidence" value="ECO:0007669"/>
    <property type="project" value="TreeGrafter"/>
</dbReference>
<dbReference type="PANTHER" id="PTHR12083">
    <property type="entry name" value="BIFUNCTIONAL POLYNUCLEOTIDE PHOSPHATASE/KINASE"/>
    <property type="match status" value="1"/>
</dbReference>
<dbReference type="GO" id="GO:0046404">
    <property type="term" value="F:ATP-dependent polydeoxyribonucleotide 5'-hydroxyl-kinase activity"/>
    <property type="evidence" value="ECO:0007669"/>
    <property type="project" value="TreeGrafter"/>
</dbReference>
<evidence type="ECO:0000256" key="6">
    <source>
        <dbReference type="ARBA" id="ARBA00022989"/>
    </source>
</evidence>
<protein>
    <submittedName>
        <fullName evidence="12">Bifunctional polynucleotide phosphatase/kinase</fullName>
    </submittedName>
</protein>
<keyword evidence="4" id="KW-0762">Sugar transport</keyword>
<evidence type="ECO:0000313" key="11">
    <source>
        <dbReference type="Proteomes" id="UP000271087"/>
    </source>
</evidence>
<evidence type="ECO:0000256" key="4">
    <source>
        <dbReference type="ARBA" id="ARBA00022597"/>
    </source>
</evidence>
<evidence type="ECO:0000256" key="8">
    <source>
        <dbReference type="ARBA" id="ARBA00023136"/>
    </source>
</evidence>
<dbReference type="AlphaFoldDB" id="A0A182DWJ4"/>
<evidence type="ECO:0000313" key="10">
    <source>
        <dbReference type="EMBL" id="VDK60913.1"/>
    </source>
</evidence>
<dbReference type="WBParaSite" id="nOo.2.0.1.t00008-RA">
    <property type="protein sequence ID" value="nOo.2.0.1.t00008-RA"/>
    <property type="gene ID" value="nOo.2.0.1.g00008"/>
</dbReference>
<dbReference type="InterPro" id="IPR036412">
    <property type="entry name" value="HAD-like_sf"/>
</dbReference>
<name>A0A182DWJ4_ONCOC</name>
<dbReference type="InterPro" id="IPR023214">
    <property type="entry name" value="HAD_sf"/>
</dbReference>
<dbReference type="NCBIfam" id="TIGR01662">
    <property type="entry name" value="HAD-SF-IIIA"/>
    <property type="match status" value="1"/>
</dbReference>
<dbReference type="EMBL" id="UYRW01000001">
    <property type="protein sequence ID" value="VDK60913.1"/>
    <property type="molecule type" value="Genomic_DNA"/>
</dbReference>
<evidence type="ECO:0000256" key="3">
    <source>
        <dbReference type="ARBA" id="ARBA00022448"/>
    </source>
</evidence>
<feature type="transmembrane region" description="Helical" evidence="9">
    <location>
        <begin position="502"/>
        <end position="525"/>
    </location>
</feature>